<dbReference type="RefSeq" id="WP_248434145.1">
    <property type="nucleotide sequence ID" value="NZ_CP096205.1"/>
</dbReference>
<dbReference type="PANTHER" id="PTHR37833">
    <property type="entry name" value="LIPOPROTEIN-RELATED"/>
    <property type="match status" value="1"/>
</dbReference>
<organism evidence="2 3">
    <name type="scientific">Flavobacterium azooxidireducens</name>
    <dbReference type="NCBI Taxonomy" id="1871076"/>
    <lineage>
        <taxon>Bacteria</taxon>
        <taxon>Pseudomonadati</taxon>
        <taxon>Bacteroidota</taxon>
        <taxon>Flavobacteriia</taxon>
        <taxon>Flavobacteriales</taxon>
        <taxon>Flavobacteriaceae</taxon>
        <taxon>Flavobacterium</taxon>
    </lineage>
</organism>
<evidence type="ECO:0000256" key="1">
    <source>
        <dbReference type="SAM" id="MobiDB-lite"/>
    </source>
</evidence>
<accession>A0ABY4KIB7</accession>
<gene>
    <name evidence="2" type="ORF">M0M57_16205</name>
</gene>
<feature type="region of interest" description="Disordered" evidence="1">
    <location>
        <begin position="130"/>
        <end position="151"/>
    </location>
</feature>
<dbReference type="EMBL" id="CP096205">
    <property type="protein sequence ID" value="UPQ79150.1"/>
    <property type="molecule type" value="Genomic_DNA"/>
</dbReference>
<dbReference type="Proteomes" id="UP000830583">
    <property type="component" value="Chromosome"/>
</dbReference>
<protein>
    <submittedName>
        <fullName evidence="2">DUF1573 domain-containing protein</fullName>
    </submittedName>
</protein>
<proteinExistence type="predicted"/>
<evidence type="ECO:0000313" key="2">
    <source>
        <dbReference type="EMBL" id="UPQ79150.1"/>
    </source>
</evidence>
<sequence>MLRKSIFAMFVFASLLSCKKEDALSKIDPNSKDIPINEYVGNPQATPAQENPVKQNTNPETNQVTPPPADGKYPVMTFNKKEHDFGVINEGAKVETTFTFTNTGEADLIIANASGSCGCTVPEFPKEPIKPGKTGKMKVSFDSNGKPGMQQKSVNITANTASGKDVLTIKANVTPKPKADAPAVTNQ</sequence>
<feature type="region of interest" description="Disordered" evidence="1">
    <location>
        <begin position="31"/>
        <end position="70"/>
    </location>
</feature>
<evidence type="ECO:0000313" key="3">
    <source>
        <dbReference type="Proteomes" id="UP000830583"/>
    </source>
</evidence>
<dbReference type="InterPro" id="IPR013783">
    <property type="entry name" value="Ig-like_fold"/>
</dbReference>
<dbReference type="PANTHER" id="PTHR37833:SF1">
    <property type="entry name" value="SIGNAL PEPTIDE PROTEIN"/>
    <property type="match status" value="1"/>
</dbReference>
<dbReference type="InterPro" id="IPR011467">
    <property type="entry name" value="DUF1573"/>
</dbReference>
<name>A0ABY4KIB7_9FLAO</name>
<feature type="compositionally biased region" description="Polar residues" evidence="1">
    <location>
        <begin position="43"/>
        <end position="64"/>
    </location>
</feature>
<dbReference type="PROSITE" id="PS51257">
    <property type="entry name" value="PROKAR_LIPOPROTEIN"/>
    <property type="match status" value="1"/>
</dbReference>
<reference evidence="2" key="1">
    <citation type="submission" date="2022-04" db="EMBL/GenBank/DDBJ databases">
        <title>Consumption of N2O by Flavobacterium azooxidireducens sp. nov. isolated from Decomposing Leaf Litter of Phragmites australis (Cav.).</title>
        <authorList>
            <person name="Behrendt U."/>
            <person name="Spanner T."/>
            <person name="Augustin J."/>
            <person name="Horn M.A."/>
            <person name="Kolb S."/>
            <person name="Ulrich A."/>
        </authorList>
    </citation>
    <scope>NUCLEOTIDE SEQUENCE</scope>
    <source>
        <strain evidence="2">IGB 4-14</strain>
    </source>
</reference>
<keyword evidence="3" id="KW-1185">Reference proteome</keyword>
<dbReference type="Pfam" id="PF07610">
    <property type="entry name" value="DUF1573"/>
    <property type="match status" value="1"/>
</dbReference>
<dbReference type="Gene3D" id="2.60.40.10">
    <property type="entry name" value="Immunoglobulins"/>
    <property type="match status" value="1"/>
</dbReference>